<keyword evidence="3" id="KW-1185">Reference proteome</keyword>
<dbReference type="AlphaFoldDB" id="A0A1V3C2N3"/>
<dbReference type="RefSeq" id="WP_077691375.1">
    <property type="nucleotide sequence ID" value="NZ_MCOK01000001.1"/>
</dbReference>
<proteinExistence type="predicted"/>
<evidence type="ECO:0000259" key="1">
    <source>
        <dbReference type="Pfam" id="PF11706"/>
    </source>
</evidence>
<accession>A0A1V3C2N3</accession>
<sequence>MTSDLSAEDLLRAALALVATRPVGAWPEELDSLDRLEELVPGTAPRARHGAATDLAEVRGLRDRLAPLVLDPDPGSAPAALSALAREFDLAPVVDSVGGPVRHVSPDPRTVARVAEALVPGVMSAWASGLMPRVRTCGADDCDTPFLDRSSRANRHYCSDRCSTRVRVRRHRTRSSPA</sequence>
<evidence type="ECO:0000313" key="2">
    <source>
        <dbReference type="EMBL" id="OOC54953.1"/>
    </source>
</evidence>
<dbReference type="OrthoDB" id="3531194at2"/>
<reference evidence="3" key="1">
    <citation type="submission" date="2016-08" db="EMBL/GenBank/DDBJ databases">
        <authorList>
            <person name="Tokovenko B."/>
            <person name="Kalinowski J."/>
        </authorList>
    </citation>
    <scope>NUCLEOTIDE SEQUENCE [LARGE SCALE GENOMIC DNA]</scope>
    <source>
        <strain evidence="3">UTMC102</strain>
    </source>
</reference>
<dbReference type="PANTHER" id="PTHR35525">
    <property type="entry name" value="BLL6575 PROTEIN"/>
    <property type="match status" value="1"/>
</dbReference>
<dbReference type="InterPro" id="IPR023286">
    <property type="entry name" value="ABATE_dom_sf"/>
</dbReference>
<feature type="domain" description="Zinc finger CGNR" evidence="1">
    <location>
        <begin position="133"/>
        <end position="174"/>
    </location>
</feature>
<dbReference type="InterPro" id="IPR021005">
    <property type="entry name" value="Znf_CGNR"/>
</dbReference>
<dbReference type="Gene3D" id="1.10.3300.10">
    <property type="entry name" value="Jann2411-like domain"/>
    <property type="match status" value="1"/>
</dbReference>
<dbReference type="EMBL" id="MCOK01000001">
    <property type="protein sequence ID" value="OOC54953.1"/>
    <property type="molecule type" value="Genomic_DNA"/>
</dbReference>
<dbReference type="SUPFAM" id="SSF160904">
    <property type="entry name" value="Jann2411-like"/>
    <property type="match status" value="1"/>
</dbReference>
<dbReference type="STRING" id="501010.NOSIN_15045"/>
<gene>
    <name evidence="2" type="ORF">NOSIN_15045</name>
</gene>
<comment type="caution">
    <text evidence="2">The sequence shown here is derived from an EMBL/GenBank/DDBJ whole genome shotgun (WGS) entry which is preliminary data.</text>
</comment>
<dbReference type="Pfam" id="PF11706">
    <property type="entry name" value="zf-CGNR"/>
    <property type="match status" value="1"/>
</dbReference>
<dbReference type="PANTHER" id="PTHR35525:SF3">
    <property type="entry name" value="BLL6575 PROTEIN"/>
    <property type="match status" value="1"/>
</dbReference>
<dbReference type="InterPro" id="IPR010852">
    <property type="entry name" value="ABATE"/>
</dbReference>
<name>A0A1V3C2N3_9ACTN</name>
<dbReference type="Proteomes" id="UP000189004">
    <property type="component" value="Unassembled WGS sequence"/>
</dbReference>
<evidence type="ECO:0000313" key="3">
    <source>
        <dbReference type="Proteomes" id="UP000189004"/>
    </source>
</evidence>
<organism evidence="2 3">
    <name type="scientific">Nocardiopsis sinuspersici</name>
    <dbReference type="NCBI Taxonomy" id="501010"/>
    <lineage>
        <taxon>Bacteria</taxon>
        <taxon>Bacillati</taxon>
        <taxon>Actinomycetota</taxon>
        <taxon>Actinomycetes</taxon>
        <taxon>Streptosporangiales</taxon>
        <taxon>Nocardiopsidaceae</taxon>
        <taxon>Nocardiopsis</taxon>
    </lineage>
</organism>
<protein>
    <recommendedName>
        <fullName evidence="1">Zinc finger CGNR domain-containing protein</fullName>
    </recommendedName>
</protein>